<organism evidence="1 2">
    <name type="scientific">Anopheles dirus</name>
    <dbReference type="NCBI Taxonomy" id="7168"/>
    <lineage>
        <taxon>Eukaryota</taxon>
        <taxon>Metazoa</taxon>
        <taxon>Ecdysozoa</taxon>
        <taxon>Arthropoda</taxon>
        <taxon>Hexapoda</taxon>
        <taxon>Insecta</taxon>
        <taxon>Pterygota</taxon>
        <taxon>Neoptera</taxon>
        <taxon>Endopterygota</taxon>
        <taxon>Diptera</taxon>
        <taxon>Nematocera</taxon>
        <taxon>Culicoidea</taxon>
        <taxon>Culicidae</taxon>
        <taxon>Anophelinae</taxon>
        <taxon>Anopheles</taxon>
    </lineage>
</organism>
<sequence>MHAVSTCSCVRMFMQGEGAVAVSQSRATDSSRSSKV</sequence>
<dbReference type="EnsemblMetazoa" id="ADIR014079-RA">
    <property type="protein sequence ID" value="ADIR014079-PA"/>
    <property type="gene ID" value="ADIR014079"/>
</dbReference>
<dbReference type="AlphaFoldDB" id="A0A182NVY8"/>
<protein>
    <submittedName>
        <fullName evidence="1">Uncharacterized protein</fullName>
    </submittedName>
</protein>
<reference evidence="1" key="2">
    <citation type="submission" date="2020-05" db="UniProtKB">
        <authorList>
            <consortium name="EnsemblMetazoa"/>
        </authorList>
    </citation>
    <scope>IDENTIFICATION</scope>
    <source>
        <strain evidence="1">WRAIR2</strain>
    </source>
</reference>
<proteinExistence type="predicted"/>
<evidence type="ECO:0000313" key="1">
    <source>
        <dbReference type="EnsemblMetazoa" id="ADIR014079-PA"/>
    </source>
</evidence>
<dbReference type="VEuPathDB" id="VectorBase:ADIR014079"/>
<reference evidence="2" key="1">
    <citation type="submission" date="2013-03" db="EMBL/GenBank/DDBJ databases">
        <title>The Genome Sequence of Anopheles dirus WRAIR2.</title>
        <authorList>
            <consortium name="The Broad Institute Genomics Platform"/>
            <person name="Neafsey D.E."/>
            <person name="Walton C."/>
            <person name="Walker B."/>
            <person name="Young S.K."/>
            <person name="Zeng Q."/>
            <person name="Gargeya S."/>
            <person name="Fitzgerald M."/>
            <person name="Haas B."/>
            <person name="Abouelleil A."/>
            <person name="Allen A.W."/>
            <person name="Alvarado L."/>
            <person name="Arachchi H.M."/>
            <person name="Berlin A.M."/>
            <person name="Chapman S.B."/>
            <person name="Gainer-Dewar J."/>
            <person name="Goldberg J."/>
            <person name="Griggs A."/>
            <person name="Gujja S."/>
            <person name="Hansen M."/>
            <person name="Howarth C."/>
            <person name="Imamovic A."/>
            <person name="Ireland A."/>
            <person name="Larimer J."/>
            <person name="McCowan C."/>
            <person name="Murphy C."/>
            <person name="Pearson M."/>
            <person name="Poon T.W."/>
            <person name="Priest M."/>
            <person name="Roberts A."/>
            <person name="Saif S."/>
            <person name="Shea T."/>
            <person name="Sisk P."/>
            <person name="Sykes S."/>
            <person name="Wortman J."/>
            <person name="Nusbaum C."/>
            <person name="Birren B."/>
        </authorList>
    </citation>
    <scope>NUCLEOTIDE SEQUENCE [LARGE SCALE GENOMIC DNA]</scope>
    <source>
        <strain evidence="2">WRAIR2</strain>
    </source>
</reference>
<evidence type="ECO:0000313" key="2">
    <source>
        <dbReference type="Proteomes" id="UP000075884"/>
    </source>
</evidence>
<keyword evidence="2" id="KW-1185">Reference proteome</keyword>
<dbReference type="Proteomes" id="UP000075884">
    <property type="component" value="Unassembled WGS sequence"/>
</dbReference>
<accession>A0A182NVY8</accession>
<name>A0A182NVY8_9DIPT</name>